<dbReference type="RefSeq" id="WP_192007912.1">
    <property type="nucleotide sequence ID" value="NZ_JACYTQ010000001.1"/>
</dbReference>
<dbReference type="InterPro" id="IPR050463">
    <property type="entry name" value="Gfo/Idh/MocA_oxidrdct_glycsds"/>
</dbReference>
<proteinExistence type="predicted"/>
<evidence type="ECO:0000259" key="2">
    <source>
        <dbReference type="Pfam" id="PF22725"/>
    </source>
</evidence>
<keyword evidence="4" id="KW-1185">Reference proteome</keyword>
<dbReference type="Gene3D" id="3.40.50.720">
    <property type="entry name" value="NAD(P)-binding Rossmann-like Domain"/>
    <property type="match status" value="1"/>
</dbReference>
<dbReference type="Pfam" id="PF01408">
    <property type="entry name" value="GFO_IDH_MocA"/>
    <property type="match status" value="1"/>
</dbReference>
<organism evidence="3 4">
    <name type="scientific">Echinicola arenosa</name>
    <dbReference type="NCBI Taxonomy" id="2774144"/>
    <lineage>
        <taxon>Bacteria</taxon>
        <taxon>Pseudomonadati</taxon>
        <taxon>Bacteroidota</taxon>
        <taxon>Cytophagia</taxon>
        <taxon>Cytophagales</taxon>
        <taxon>Cyclobacteriaceae</taxon>
        <taxon>Echinicola</taxon>
    </lineage>
</organism>
<evidence type="ECO:0000259" key="1">
    <source>
        <dbReference type="Pfam" id="PF01408"/>
    </source>
</evidence>
<dbReference type="SUPFAM" id="SSF51735">
    <property type="entry name" value="NAD(P)-binding Rossmann-fold domains"/>
    <property type="match status" value="1"/>
</dbReference>
<dbReference type="PANTHER" id="PTHR43818:SF12">
    <property type="entry name" value="NADH-DEPENDENT DEHYDROGENASE-RELATED"/>
    <property type="match status" value="1"/>
</dbReference>
<feature type="domain" description="GFO/IDH/MocA-like oxidoreductase" evidence="2">
    <location>
        <begin position="167"/>
        <end position="299"/>
    </location>
</feature>
<dbReference type="PANTHER" id="PTHR43818">
    <property type="entry name" value="BCDNA.GH03377"/>
    <property type="match status" value="1"/>
</dbReference>
<dbReference type="Proteomes" id="UP000647133">
    <property type="component" value="Unassembled WGS sequence"/>
</dbReference>
<dbReference type="SUPFAM" id="SSF55347">
    <property type="entry name" value="Glyceraldehyde-3-phosphate dehydrogenase-like, C-terminal domain"/>
    <property type="match status" value="1"/>
</dbReference>
<dbReference type="InterPro" id="IPR000683">
    <property type="entry name" value="Gfo/Idh/MocA-like_OxRdtase_N"/>
</dbReference>
<protein>
    <submittedName>
        <fullName evidence="3">Gfo/Idh/MocA family oxidoreductase</fullName>
    </submittedName>
</protein>
<name>A0ABR9AFM7_9BACT</name>
<evidence type="ECO:0000313" key="4">
    <source>
        <dbReference type="Proteomes" id="UP000647133"/>
    </source>
</evidence>
<dbReference type="EMBL" id="JACYTQ010000001">
    <property type="protein sequence ID" value="MBD8487647.1"/>
    <property type="molecule type" value="Genomic_DNA"/>
</dbReference>
<accession>A0ABR9AFM7</accession>
<evidence type="ECO:0000313" key="3">
    <source>
        <dbReference type="EMBL" id="MBD8487647.1"/>
    </source>
</evidence>
<feature type="domain" description="Gfo/Idh/MocA-like oxidoreductase N-terminal" evidence="1">
    <location>
        <begin position="35"/>
        <end position="158"/>
    </location>
</feature>
<comment type="caution">
    <text evidence="3">The sequence shown here is derived from an EMBL/GenBank/DDBJ whole genome shotgun (WGS) entry which is preliminary data.</text>
</comment>
<sequence>MNRRDFMKTGGIVLSGSLFPYQMANALHSQTEAPIKVGVIGCGDRGKGIMHVMSRMPEQFDIIAVCDVMDFRLDQTYKAFPKHKFKTYKQYEKLVEDKSIDAVIIATPLNMHFAPAKAALEAGKHVYLEKTMTYSIPEAMELIKIVKDKPSLTLQVGHQYRYTPLYYKVKEMIQSGYLGKITQIDSRWDRNWNWKRPVPDPSLEKIINWRMYKDYSGGLPAELLSHQIDFINWAFETHPDTIIGTGGIDNYHDGRETFDNVQLLLRYEKEEMIGNFGATCSNAREGYSFSIKGTQGTVELLMNEGYFYPEKERMEELQIVDGVSGATKLTWKDGKGIPILEEKTKDGTWYALEDFYKSIQTKAMPASNVLSGATTATCIHLANHSLFNKTIENWKPEYNYI</sequence>
<dbReference type="InterPro" id="IPR055170">
    <property type="entry name" value="GFO_IDH_MocA-like_dom"/>
</dbReference>
<gene>
    <name evidence="3" type="ORF">IFO69_02690</name>
</gene>
<dbReference type="Gene3D" id="3.30.360.10">
    <property type="entry name" value="Dihydrodipicolinate Reductase, domain 2"/>
    <property type="match status" value="1"/>
</dbReference>
<reference evidence="3 4" key="1">
    <citation type="submission" date="2020-09" db="EMBL/GenBank/DDBJ databases">
        <title>Echinicola sp. CAU 1574 isolated from sand of Sido Beach.</title>
        <authorList>
            <person name="Kim W."/>
        </authorList>
    </citation>
    <scope>NUCLEOTIDE SEQUENCE [LARGE SCALE GENOMIC DNA]</scope>
    <source>
        <strain evidence="3 4">CAU 1574</strain>
    </source>
</reference>
<dbReference type="InterPro" id="IPR036291">
    <property type="entry name" value="NAD(P)-bd_dom_sf"/>
</dbReference>
<dbReference type="Pfam" id="PF22725">
    <property type="entry name" value="GFO_IDH_MocA_C3"/>
    <property type="match status" value="1"/>
</dbReference>